<dbReference type="CDD" id="cd12430">
    <property type="entry name" value="RRM_LARP4_5_like"/>
    <property type="match status" value="1"/>
</dbReference>
<dbReference type="SUPFAM" id="SSF54928">
    <property type="entry name" value="RNA-binding domain, RBD"/>
    <property type="match status" value="1"/>
</dbReference>
<feature type="region of interest" description="Disordered" evidence="4">
    <location>
        <begin position="699"/>
        <end position="851"/>
    </location>
</feature>
<dbReference type="CDD" id="cd08031">
    <property type="entry name" value="LARP_4_5_like"/>
    <property type="match status" value="1"/>
</dbReference>
<dbReference type="Proteomes" id="UP000801492">
    <property type="component" value="Unassembled WGS sequence"/>
</dbReference>
<dbReference type="InterPro" id="IPR000504">
    <property type="entry name" value="RRM_dom"/>
</dbReference>
<accession>A0A8K0DG10</accession>
<dbReference type="Gene3D" id="3.30.70.330">
    <property type="match status" value="1"/>
</dbReference>
<dbReference type="GO" id="GO:0045727">
    <property type="term" value="P:positive regulation of translation"/>
    <property type="evidence" value="ECO:0007669"/>
    <property type="project" value="TreeGrafter"/>
</dbReference>
<dbReference type="AlphaFoldDB" id="A0A8K0DG10"/>
<feature type="compositionally biased region" description="Low complexity" evidence="4">
    <location>
        <begin position="335"/>
        <end position="367"/>
    </location>
</feature>
<keyword evidence="7" id="KW-1185">Reference proteome</keyword>
<dbReference type="OrthoDB" id="10046764at2759"/>
<dbReference type="InterPro" id="IPR058699">
    <property type="entry name" value="RRM_LARP4/4B"/>
</dbReference>
<keyword evidence="2 3" id="KW-0694">RNA-binding</keyword>
<organism evidence="6 7">
    <name type="scientific">Ignelater luminosus</name>
    <name type="common">Cucubano</name>
    <name type="synonym">Pyrophorus luminosus</name>
    <dbReference type="NCBI Taxonomy" id="2038154"/>
    <lineage>
        <taxon>Eukaryota</taxon>
        <taxon>Metazoa</taxon>
        <taxon>Ecdysozoa</taxon>
        <taxon>Arthropoda</taxon>
        <taxon>Hexapoda</taxon>
        <taxon>Insecta</taxon>
        <taxon>Pterygota</taxon>
        <taxon>Neoptera</taxon>
        <taxon>Endopterygota</taxon>
        <taxon>Coleoptera</taxon>
        <taxon>Polyphaga</taxon>
        <taxon>Elateriformia</taxon>
        <taxon>Elateroidea</taxon>
        <taxon>Elateridae</taxon>
        <taxon>Agrypninae</taxon>
        <taxon>Pyrophorini</taxon>
        <taxon>Ignelater</taxon>
    </lineage>
</organism>
<dbReference type="InterPro" id="IPR036390">
    <property type="entry name" value="WH_DNA-bd_sf"/>
</dbReference>
<feature type="compositionally biased region" description="Polar residues" evidence="4">
    <location>
        <begin position="613"/>
        <end position="631"/>
    </location>
</feature>
<keyword evidence="1" id="KW-0597">Phosphoprotein</keyword>
<proteinExistence type="predicted"/>
<dbReference type="PANTHER" id="PTHR22792:SF131">
    <property type="entry name" value="LA-RELATED PROTEIN LARP4B"/>
    <property type="match status" value="1"/>
</dbReference>
<feature type="compositionally biased region" description="Low complexity" evidence="4">
    <location>
        <begin position="565"/>
        <end position="575"/>
    </location>
</feature>
<sequence length="851" mass="93149">MNGDVGKLPSGAVYTTTPESTGASVGTMPEYVAVNGVAEGAEALSPVPPSAPPDSTPQSALPLPQLKQMLSQQLEYYFSRENLANDAYLLSQMDNDQYVPIWTVANFNQVKKLTKDIKLITEVLRESPNVQVDEEGIKVRPNHKRCIVILREIPDNTPIEDVKNLFSGENCPRFISCEFAHNNSWYVTFESDEDAQRAYRYLREEVREFQGKPIMARIKAKPMNRMPLPTLPTFKNGYRVTPPPTAVYDPATFPPGQQRFLFANGTPGQSVTYANQVHVYPTYQQQPFYTSVVQAWPAGGHYYDISSVFQVNGLAPQTFKPQPYRTNTRPRKQNRTTSSSQSETNSSQVTTTQNTTTNTNQNNTRQVAQVPPSVSPQGTPKTSAATNSKPPPLLCDSPRGSHISHSGGVGDNHDAHITSSIPLGMQPVVRTDVVEEGGALLYRPLLIAPMHVSKEPLPPRHRRKRKEEDSNNANNVHSSQTQPREHPAPRGAQFDLEDSAFPPLPEHSGTQAPLKQGQVVTVNAEIVQQQPQQQQNQQQQTCADSQTQSQWGENRLADVVKGTAKSKSNSKEASSGPESDSPRAGSPQHANQAIQTGLSRQGIFVSPTETKDAASNNAPPTAQSAILTLTPPNSPEKLVPVLTAKCTMADKSTKTDDALLNGELDTACPTTTNAATMTIAVSSEAPPRLAQVNVAASINTRGHAPPNRQENRPEVPKQPSTPPPLTPELTSNPPRMSYAQVAQHHKELRAQKEKHGKDKQGGEQTPTQNNKQQTAPANSNSTGTTARVQTEQRDCRDSRDGGQQREASGQSRHGPSRSGSRSGYDRSGPQRRRPEQRTSQLRDFVPSRSPK</sequence>
<feature type="compositionally biased region" description="Polar residues" evidence="4">
    <location>
        <begin position="762"/>
        <end position="789"/>
    </location>
</feature>
<dbReference type="SUPFAM" id="SSF46785">
    <property type="entry name" value="Winged helix' DNA-binding domain"/>
    <property type="match status" value="1"/>
</dbReference>
<dbReference type="InterPro" id="IPR006630">
    <property type="entry name" value="La_HTH"/>
</dbReference>
<feature type="compositionally biased region" description="Low complexity" evidence="4">
    <location>
        <begin position="808"/>
        <end position="827"/>
    </location>
</feature>
<dbReference type="GO" id="GO:0005829">
    <property type="term" value="C:cytosol"/>
    <property type="evidence" value="ECO:0007669"/>
    <property type="project" value="TreeGrafter"/>
</dbReference>
<evidence type="ECO:0000259" key="5">
    <source>
        <dbReference type="PROSITE" id="PS50961"/>
    </source>
</evidence>
<dbReference type="InterPro" id="IPR035979">
    <property type="entry name" value="RBD_domain_sf"/>
</dbReference>
<dbReference type="PANTHER" id="PTHR22792">
    <property type="entry name" value="LUPUS LA PROTEIN-RELATED"/>
    <property type="match status" value="1"/>
</dbReference>
<feature type="compositionally biased region" description="Polar residues" evidence="4">
    <location>
        <begin position="471"/>
        <end position="482"/>
    </location>
</feature>
<dbReference type="PROSITE" id="PS50961">
    <property type="entry name" value="HTH_LA"/>
    <property type="match status" value="1"/>
</dbReference>
<evidence type="ECO:0000313" key="7">
    <source>
        <dbReference type="Proteomes" id="UP000801492"/>
    </source>
</evidence>
<feature type="domain" description="HTH La-type RNA-binding" evidence="5">
    <location>
        <begin position="60"/>
        <end position="149"/>
    </location>
</feature>
<dbReference type="SMART" id="SM00715">
    <property type="entry name" value="LA"/>
    <property type="match status" value="1"/>
</dbReference>
<evidence type="ECO:0000256" key="3">
    <source>
        <dbReference type="PROSITE-ProRule" id="PRU00332"/>
    </source>
</evidence>
<dbReference type="InterPro" id="IPR012677">
    <property type="entry name" value="Nucleotide-bd_a/b_plait_sf"/>
</dbReference>
<feature type="region of interest" description="Disordered" evidence="4">
    <location>
        <begin position="1"/>
        <end position="26"/>
    </location>
</feature>
<feature type="compositionally biased region" description="Basic and acidic residues" evidence="4">
    <location>
        <begin position="744"/>
        <end position="761"/>
    </location>
</feature>
<dbReference type="Pfam" id="PF26088">
    <property type="entry name" value="RRM_LARP4"/>
    <property type="match status" value="1"/>
</dbReference>
<feature type="region of interest" description="Disordered" evidence="4">
    <location>
        <begin position="608"/>
        <end position="632"/>
    </location>
</feature>
<dbReference type="GO" id="GO:0003730">
    <property type="term" value="F:mRNA 3'-UTR binding"/>
    <property type="evidence" value="ECO:0007669"/>
    <property type="project" value="TreeGrafter"/>
</dbReference>
<feature type="region of interest" description="Disordered" evidence="4">
    <location>
        <begin position="562"/>
        <end position="592"/>
    </location>
</feature>
<evidence type="ECO:0000313" key="6">
    <source>
        <dbReference type="EMBL" id="KAF2902452.1"/>
    </source>
</evidence>
<dbReference type="EMBL" id="VTPC01001295">
    <property type="protein sequence ID" value="KAF2902452.1"/>
    <property type="molecule type" value="Genomic_DNA"/>
</dbReference>
<dbReference type="SMART" id="SM00360">
    <property type="entry name" value="RRM"/>
    <property type="match status" value="1"/>
</dbReference>
<gene>
    <name evidence="6" type="ORF">ILUMI_03734</name>
</gene>
<name>A0A8K0DG10_IGNLU</name>
<dbReference type="GO" id="GO:0010494">
    <property type="term" value="C:cytoplasmic stress granule"/>
    <property type="evidence" value="ECO:0007669"/>
    <property type="project" value="TreeGrafter"/>
</dbReference>
<feature type="compositionally biased region" description="Basic and acidic residues" evidence="4">
    <location>
        <begin position="790"/>
        <end position="803"/>
    </location>
</feature>
<dbReference type="Pfam" id="PF05383">
    <property type="entry name" value="La"/>
    <property type="match status" value="1"/>
</dbReference>
<dbReference type="Gene3D" id="1.10.10.10">
    <property type="entry name" value="Winged helix-like DNA-binding domain superfamily/Winged helix DNA-binding domain"/>
    <property type="match status" value="1"/>
</dbReference>
<reference evidence="6" key="1">
    <citation type="submission" date="2019-08" db="EMBL/GenBank/DDBJ databases">
        <title>The genome of the North American firefly Photinus pyralis.</title>
        <authorList>
            <consortium name="Photinus pyralis genome working group"/>
            <person name="Fallon T.R."/>
            <person name="Sander Lower S.E."/>
            <person name="Weng J.-K."/>
        </authorList>
    </citation>
    <scope>NUCLEOTIDE SEQUENCE</scope>
    <source>
        <strain evidence="6">TRF0915ILg1</strain>
        <tissue evidence="6">Whole body</tissue>
    </source>
</reference>
<evidence type="ECO:0000256" key="2">
    <source>
        <dbReference type="ARBA" id="ARBA00022884"/>
    </source>
</evidence>
<dbReference type="InterPro" id="IPR045180">
    <property type="entry name" value="La_dom_prot"/>
</dbReference>
<feature type="region of interest" description="Disordered" evidence="4">
    <location>
        <begin position="317"/>
        <end position="415"/>
    </location>
</feature>
<feature type="compositionally biased region" description="Polar residues" evidence="4">
    <location>
        <begin position="13"/>
        <end position="24"/>
    </location>
</feature>
<evidence type="ECO:0000256" key="1">
    <source>
        <dbReference type="ARBA" id="ARBA00022553"/>
    </source>
</evidence>
<feature type="region of interest" description="Disordered" evidence="4">
    <location>
        <begin position="453"/>
        <end position="515"/>
    </location>
</feature>
<protein>
    <recommendedName>
        <fullName evidence="5">HTH La-type RNA-binding domain-containing protein</fullName>
    </recommendedName>
</protein>
<evidence type="ECO:0000256" key="4">
    <source>
        <dbReference type="SAM" id="MobiDB-lite"/>
    </source>
</evidence>
<dbReference type="InterPro" id="IPR036388">
    <property type="entry name" value="WH-like_DNA-bd_sf"/>
</dbReference>
<comment type="caution">
    <text evidence="6">The sequence shown here is derived from an EMBL/GenBank/DDBJ whole genome shotgun (WGS) entry which is preliminary data.</text>
</comment>
<feature type="compositionally biased region" description="Polar residues" evidence="4">
    <location>
        <begin position="375"/>
        <end position="388"/>
    </location>
</feature>